<proteinExistence type="predicted"/>
<dbReference type="AlphaFoldDB" id="A0A561EC86"/>
<dbReference type="RefSeq" id="WP_170226451.1">
    <property type="nucleotide sequence ID" value="NZ_VIVQ01000001.1"/>
</dbReference>
<accession>A0A561EC86</accession>
<keyword evidence="2" id="KW-1185">Reference proteome</keyword>
<evidence type="ECO:0000313" key="2">
    <source>
        <dbReference type="Proteomes" id="UP000318297"/>
    </source>
</evidence>
<dbReference type="EMBL" id="VIVQ01000001">
    <property type="protein sequence ID" value="TWE13197.1"/>
    <property type="molecule type" value="Genomic_DNA"/>
</dbReference>
<name>A0A561EC86_9MICO</name>
<comment type="caution">
    <text evidence="1">The sequence shown here is derived from an EMBL/GenBank/DDBJ whole genome shotgun (WGS) entry which is preliminary data.</text>
</comment>
<dbReference type="Proteomes" id="UP000318297">
    <property type="component" value="Unassembled WGS sequence"/>
</dbReference>
<gene>
    <name evidence="1" type="ORF">BKA23_2026</name>
</gene>
<protein>
    <submittedName>
        <fullName evidence="1">Uncharacterized protein</fullName>
    </submittedName>
</protein>
<sequence>MSRLTESLLALTCITASMAVRTDIAIQHGEWLLADDTLAGPKAVRPFITSANTLHR</sequence>
<evidence type="ECO:0000313" key="1">
    <source>
        <dbReference type="EMBL" id="TWE13197.1"/>
    </source>
</evidence>
<organism evidence="1 2">
    <name type="scientific">Rudaeicoccus suwonensis</name>
    <dbReference type="NCBI Taxonomy" id="657409"/>
    <lineage>
        <taxon>Bacteria</taxon>
        <taxon>Bacillati</taxon>
        <taxon>Actinomycetota</taxon>
        <taxon>Actinomycetes</taxon>
        <taxon>Micrococcales</taxon>
        <taxon>Dermacoccaceae</taxon>
        <taxon>Rudaeicoccus</taxon>
    </lineage>
</organism>
<reference evidence="1 2" key="1">
    <citation type="submission" date="2019-06" db="EMBL/GenBank/DDBJ databases">
        <title>Sequencing the genomes of 1000 actinobacteria strains.</title>
        <authorList>
            <person name="Klenk H.-P."/>
        </authorList>
    </citation>
    <scope>NUCLEOTIDE SEQUENCE [LARGE SCALE GENOMIC DNA]</scope>
    <source>
        <strain evidence="1 2">DSM 19560</strain>
    </source>
</reference>